<evidence type="ECO:0000259" key="1">
    <source>
        <dbReference type="Pfam" id="PF05699"/>
    </source>
</evidence>
<dbReference type="Pfam" id="PF05699">
    <property type="entry name" value="Dimer_Tnp_hAT"/>
    <property type="match status" value="1"/>
</dbReference>
<keyword evidence="3" id="KW-1185">Reference proteome</keyword>
<dbReference type="InterPro" id="IPR052958">
    <property type="entry name" value="IFN-induced_PKR_regulator"/>
</dbReference>
<evidence type="ECO:0000313" key="3">
    <source>
        <dbReference type="Proteomes" id="UP001168821"/>
    </source>
</evidence>
<organism evidence="2 3">
    <name type="scientific">Zophobas morio</name>
    <dbReference type="NCBI Taxonomy" id="2755281"/>
    <lineage>
        <taxon>Eukaryota</taxon>
        <taxon>Metazoa</taxon>
        <taxon>Ecdysozoa</taxon>
        <taxon>Arthropoda</taxon>
        <taxon>Hexapoda</taxon>
        <taxon>Insecta</taxon>
        <taxon>Pterygota</taxon>
        <taxon>Neoptera</taxon>
        <taxon>Endopterygota</taxon>
        <taxon>Coleoptera</taxon>
        <taxon>Polyphaga</taxon>
        <taxon>Cucujiformia</taxon>
        <taxon>Tenebrionidae</taxon>
        <taxon>Zophobas</taxon>
    </lineage>
</organism>
<evidence type="ECO:0000313" key="2">
    <source>
        <dbReference type="EMBL" id="KAJ3646316.1"/>
    </source>
</evidence>
<dbReference type="PANTHER" id="PTHR46289">
    <property type="entry name" value="52 KDA REPRESSOR OF THE INHIBITOR OF THE PROTEIN KINASE-LIKE PROTEIN-RELATED"/>
    <property type="match status" value="1"/>
</dbReference>
<dbReference type="Proteomes" id="UP001168821">
    <property type="component" value="Unassembled WGS sequence"/>
</dbReference>
<sequence>MSSEIFSFKNQAIAIILDIRAAIALDLLKIIHEYGLVQSYPNLEVTLRIFLTLPVTVASGKRSLSKLKISKSYLRPSLGQEKLSNMVILSSGQELCNSIDFEKIIDVLLH</sequence>
<feature type="domain" description="HAT C-terminal dimerisation" evidence="1">
    <location>
        <begin position="37"/>
        <end position="91"/>
    </location>
</feature>
<accession>A0AA38I0U7</accession>
<name>A0AA38I0U7_9CUCU</name>
<dbReference type="GO" id="GO:0046983">
    <property type="term" value="F:protein dimerization activity"/>
    <property type="evidence" value="ECO:0007669"/>
    <property type="project" value="InterPro"/>
</dbReference>
<proteinExistence type="predicted"/>
<dbReference type="InterPro" id="IPR008906">
    <property type="entry name" value="HATC_C_dom"/>
</dbReference>
<dbReference type="AlphaFoldDB" id="A0AA38I0U7"/>
<dbReference type="PANTHER" id="PTHR46289:SF19">
    <property type="entry name" value="ZINC FINGER MYM-TYPE CONTAINING 1"/>
    <property type="match status" value="1"/>
</dbReference>
<gene>
    <name evidence="2" type="ORF">Zmor_023908</name>
</gene>
<comment type="caution">
    <text evidence="2">The sequence shown here is derived from an EMBL/GenBank/DDBJ whole genome shotgun (WGS) entry which is preliminary data.</text>
</comment>
<protein>
    <recommendedName>
        <fullName evidence="1">HAT C-terminal dimerisation domain-containing protein</fullName>
    </recommendedName>
</protein>
<dbReference type="EMBL" id="JALNTZ010000007">
    <property type="protein sequence ID" value="KAJ3646316.1"/>
    <property type="molecule type" value="Genomic_DNA"/>
</dbReference>
<reference evidence="2" key="1">
    <citation type="journal article" date="2023" name="G3 (Bethesda)">
        <title>Whole genome assemblies of Zophobas morio and Tenebrio molitor.</title>
        <authorList>
            <person name="Kaur S."/>
            <person name="Stinson S.A."/>
            <person name="diCenzo G.C."/>
        </authorList>
    </citation>
    <scope>NUCLEOTIDE SEQUENCE</scope>
    <source>
        <strain evidence="2">QUZm001</strain>
    </source>
</reference>